<gene>
    <name evidence="3" type="primary">LOC100897309</name>
</gene>
<protein>
    <submittedName>
        <fullName evidence="3">Uncharacterized protein LOC100897309</fullName>
    </submittedName>
</protein>
<evidence type="ECO:0000313" key="2">
    <source>
        <dbReference type="Proteomes" id="UP000694867"/>
    </source>
</evidence>
<dbReference type="Proteomes" id="UP000694867">
    <property type="component" value="Unplaced"/>
</dbReference>
<dbReference type="KEGG" id="goe:100897309"/>
<proteinExistence type="predicted"/>
<dbReference type="AlphaFoldDB" id="A0AAJ6QUT5"/>
<feature type="compositionally biased region" description="Polar residues" evidence="1">
    <location>
        <begin position="17"/>
        <end position="36"/>
    </location>
</feature>
<reference evidence="3" key="1">
    <citation type="submission" date="2025-08" db="UniProtKB">
        <authorList>
            <consortium name="RefSeq"/>
        </authorList>
    </citation>
    <scope>IDENTIFICATION</scope>
</reference>
<keyword evidence="2" id="KW-1185">Reference proteome</keyword>
<sequence>MEYSWVTTRNETRATNEKSPSLPGSISNISQASQEAPHTGKRLKAPLDVVQLIKANYGISLTKQCETRLREAVFMTNEDFEAEMQQLRNRDNLKRGEGDVQLDADVVEQLYHLTKFRHELTLDVKPTPQWTEEQFVEASEIFRRVSEKSSRANHTLNTVTELAEDLALVDPSRVNV</sequence>
<feature type="region of interest" description="Disordered" evidence="1">
    <location>
        <begin position="1"/>
        <end position="41"/>
    </location>
</feature>
<organism evidence="2 3">
    <name type="scientific">Galendromus occidentalis</name>
    <name type="common">western predatory mite</name>
    <dbReference type="NCBI Taxonomy" id="34638"/>
    <lineage>
        <taxon>Eukaryota</taxon>
        <taxon>Metazoa</taxon>
        <taxon>Ecdysozoa</taxon>
        <taxon>Arthropoda</taxon>
        <taxon>Chelicerata</taxon>
        <taxon>Arachnida</taxon>
        <taxon>Acari</taxon>
        <taxon>Parasitiformes</taxon>
        <taxon>Mesostigmata</taxon>
        <taxon>Gamasina</taxon>
        <taxon>Phytoseioidea</taxon>
        <taxon>Phytoseiidae</taxon>
        <taxon>Typhlodrominae</taxon>
        <taxon>Galendromus</taxon>
    </lineage>
</organism>
<evidence type="ECO:0000313" key="3">
    <source>
        <dbReference type="RefSeq" id="XP_003744642.1"/>
    </source>
</evidence>
<dbReference type="GeneID" id="100897309"/>
<accession>A0AAJ6QUT5</accession>
<name>A0AAJ6QUT5_9ACAR</name>
<dbReference type="RefSeq" id="XP_003744642.1">
    <property type="nucleotide sequence ID" value="XM_003744594.1"/>
</dbReference>
<evidence type="ECO:0000256" key="1">
    <source>
        <dbReference type="SAM" id="MobiDB-lite"/>
    </source>
</evidence>